<feature type="compositionally biased region" description="Polar residues" evidence="1">
    <location>
        <begin position="418"/>
        <end position="439"/>
    </location>
</feature>
<sequence length="977" mass="106047">MSLDFSDVKRPRENNTVEAPRKRKRDTSRNETVDLDRRPFAIRPDESEPFAAPVTFTPLTLLPRAQLPLSYLDPAHNSNRLFSAHINALEQENELGNASVLIAEESKEKRLYAIERAKWRTYVLCRLGSWINQEALAKTAGVADSSSQHTKRRATEVGDGRPWWSRAAVSLPEASYRNADDGVKVRLDMQPIDAKVKQEERETQGTPDDGPPIPENEPLESQPAEPTHSPMIAMTATDVLQDLTKHYLDALYLSRTSLAYFTKGPLSRARAAFTAAPDSPNDLRPSELIAFLRDAVLSMNVMDKKYRDTLPTQIKDLPALDVGSPDHAEKTQKKRKPKKWKAKRDKLGLFSDEKECVEKWWREHDESVHSSAPNLGETIEAGLKRRLPRLRSRETYLQLVLALEVLALEASLPASEQQPQDSAARSLNVETQGADSQDGTAAKKVKTKKPMDLPALLDTLVDRLSIWHSLEGLSPAKKSTEGEASTGVPGNGANDELRDFCIEVIIPFYISRIPQHAVAVNKKLGGPSAPTPVKRKSASSRKPGEPASRQHQQHQQAPEKKPRNTLSRVACEARGAQSQRGSSSHGVPSLSRSATDSDALLTHIKHENSQTPRPELSSIPATNVPAPRKRSGLAHSYSQSNIAGGGRTREFDPSALNRTNEAKAKKKAEMESKLQEAISALRKPNRSLATKEVAENADLSFAKATARPGTARPGLGGRKKTGERGVLGGSADAVVMATPSQKRGYVQDSPARYPGGGGHSSGTTHVLASAVRPRQEVSSTSRLGDELPRSSFAVPATGHRVRTVDFGSPRGGTSSSHRVAGVADTPSRGFAKFMPRGLVREPGTLDSPVAAKQQVAESPTATRRHNPPAPELPSAGAIGDSPLTARMMAPPSRGTGPVTPMKPLRSLSLVPHATRDESLVEASPNVSSKEQDPPNRQDQGGGGDDGSQSQGQSQDRKGAGGNIYNALGWDDEYEELT</sequence>
<dbReference type="Pfam" id="PF08639">
    <property type="entry name" value="Sld3_STD"/>
    <property type="match status" value="1"/>
</dbReference>
<dbReference type="Gene3D" id="1.20.58.2130">
    <property type="match status" value="1"/>
</dbReference>
<dbReference type="InterPro" id="IPR042511">
    <property type="entry name" value="Sld3"/>
</dbReference>
<feature type="compositionally biased region" description="Basic and acidic residues" evidence="1">
    <location>
        <begin position="194"/>
        <end position="203"/>
    </location>
</feature>
<feature type="region of interest" description="Disordered" evidence="1">
    <location>
        <begin position="523"/>
        <end position="593"/>
    </location>
</feature>
<feature type="domain" description="DNA replication regulator Sld3 C-terminal" evidence="2">
    <location>
        <begin position="238"/>
        <end position="828"/>
    </location>
</feature>
<dbReference type="PANTHER" id="PTHR28067">
    <property type="entry name" value="DNA REPLICATION REGULATOR SLD3"/>
    <property type="match status" value="1"/>
</dbReference>
<evidence type="ECO:0000313" key="5">
    <source>
        <dbReference type="Proteomes" id="UP000271337"/>
    </source>
</evidence>
<reference evidence="5 6" key="1">
    <citation type="journal article" date="2018" name="BMC Genomics">
        <title>Genomic evidence for intraspecific hybridization in a clonal and extremely halotolerant yeast.</title>
        <authorList>
            <person name="Gostincar C."/>
            <person name="Stajich J.E."/>
            <person name="Zupancic J."/>
            <person name="Zalar P."/>
            <person name="Gunde-Cimerman N."/>
        </authorList>
    </citation>
    <scope>NUCLEOTIDE SEQUENCE [LARGE SCALE GENOMIC DNA]</scope>
    <source>
        <strain evidence="4 6">EXF-6651</strain>
        <strain evidence="3 5">EXF-6669</strain>
    </source>
</reference>
<proteinExistence type="predicted"/>
<comment type="caution">
    <text evidence="4">The sequence shown here is derived from an EMBL/GenBank/DDBJ whole genome shotgun (WGS) entry which is preliminary data.</text>
</comment>
<dbReference type="Proteomes" id="UP000271337">
    <property type="component" value="Unassembled WGS sequence"/>
</dbReference>
<feature type="region of interest" description="Disordered" evidence="1">
    <location>
        <begin position="771"/>
        <end position="977"/>
    </location>
</feature>
<dbReference type="Proteomes" id="UP000276864">
    <property type="component" value="Unassembled WGS sequence"/>
</dbReference>
<dbReference type="AlphaFoldDB" id="A0A3M7B1N9"/>
<feature type="region of interest" description="Disordered" evidence="1">
    <location>
        <begin position="194"/>
        <end position="227"/>
    </location>
</feature>
<dbReference type="EMBL" id="QWIL01000222">
    <property type="protein sequence ID" value="RMY21857.1"/>
    <property type="molecule type" value="Genomic_DNA"/>
</dbReference>
<evidence type="ECO:0000313" key="6">
    <source>
        <dbReference type="Proteomes" id="UP000276864"/>
    </source>
</evidence>
<dbReference type="InterPro" id="IPR013948">
    <property type="entry name" value="DNA_replication_reg_Sld3_C"/>
</dbReference>
<dbReference type="PANTHER" id="PTHR28067:SF1">
    <property type="entry name" value="DNA REPLICATION REGULATOR SLD3"/>
    <property type="match status" value="1"/>
</dbReference>
<evidence type="ECO:0000259" key="2">
    <source>
        <dbReference type="Pfam" id="PF08639"/>
    </source>
</evidence>
<gene>
    <name evidence="4" type="ORF">D0866_05929</name>
    <name evidence="3" type="ORF">D0867_03080</name>
</gene>
<organism evidence="4 6">
    <name type="scientific">Hortaea werneckii</name>
    <name type="common">Black yeast</name>
    <name type="synonym">Cladosporium werneckii</name>
    <dbReference type="NCBI Taxonomy" id="91943"/>
    <lineage>
        <taxon>Eukaryota</taxon>
        <taxon>Fungi</taxon>
        <taxon>Dikarya</taxon>
        <taxon>Ascomycota</taxon>
        <taxon>Pezizomycotina</taxon>
        <taxon>Dothideomycetes</taxon>
        <taxon>Dothideomycetidae</taxon>
        <taxon>Mycosphaerellales</taxon>
        <taxon>Teratosphaeriaceae</taxon>
        <taxon>Hortaea</taxon>
    </lineage>
</organism>
<feature type="compositionally biased region" description="Polar residues" evidence="1">
    <location>
        <begin position="576"/>
        <end position="593"/>
    </location>
</feature>
<feature type="region of interest" description="Disordered" evidence="1">
    <location>
        <begin position="414"/>
        <end position="447"/>
    </location>
</feature>
<feature type="compositionally biased region" description="Basic and acidic residues" evidence="1">
    <location>
        <begin position="660"/>
        <end position="669"/>
    </location>
</feature>
<evidence type="ECO:0000256" key="1">
    <source>
        <dbReference type="SAM" id="MobiDB-lite"/>
    </source>
</evidence>
<dbReference type="EMBL" id="QWIM01000540">
    <property type="protein sequence ID" value="RMY33440.1"/>
    <property type="molecule type" value="Genomic_DNA"/>
</dbReference>
<feature type="region of interest" description="Disordered" evidence="1">
    <location>
        <begin position="706"/>
        <end position="726"/>
    </location>
</feature>
<dbReference type="OrthoDB" id="5395343at2759"/>
<feature type="compositionally biased region" description="Basic and acidic residues" evidence="1">
    <location>
        <begin position="27"/>
        <end position="38"/>
    </location>
</feature>
<accession>A0A3M7B1N9</accession>
<feature type="region of interest" description="Disordered" evidence="1">
    <location>
        <begin position="606"/>
        <end position="669"/>
    </location>
</feature>
<name>A0A3M7B1N9_HORWE</name>
<dbReference type="GO" id="GO:0006270">
    <property type="term" value="P:DNA replication initiation"/>
    <property type="evidence" value="ECO:0007669"/>
    <property type="project" value="InterPro"/>
</dbReference>
<evidence type="ECO:0000313" key="4">
    <source>
        <dbReference type="EMBL" id="RMY33440.1"/>
    </source>
</evidence>
<protein>
    <recommendedName>
        <fullName evidence="2">DNA replication regulator Sld3 C-terminal domain-containing protein</fullName>
    </recommendedName>
</protein>
<evidence type="ECO:0000313" key="3">
    <source>
        <dbReference type="EMBL" id="RMY21857.1"/>
    </source>
</evidence>
<feature type="compositionally biased region" description="Basic and acidic residues" evidence="1">
    <location>
        <begin position="1"/>
        <end position="15"/>
    </location>
</feature>
<feature type="region of interest" description="Disordered" evidence="1">
    <location>
        <begin position="317"/>
        <end position="339"/>
    </location>
</feature>
<feature type="region of interest" description="Disordered" evidence="1">
    <location>
        <begin position="1"/>
        <end position="38"/>
    </location>
</feature>
<dbReference type="GO" id="GO:0031261">
    <property type="term" value="C:DNA replication preinitiation complex"/>
    <property type="evidence" value="ECO:0007669"/>
    <property type="project" value="TreeGrafter"/>
</dbReference>